<dbReference type="RefSeq" id="WP_115345511.1">
    <property type="nucleotide sequence ID" value="NZ_UGPG01000001.1"/>
</dbReference>
<dbReference type="Gene3D" id="3.40.50.1000">
    <property type="entry name" value="HAD superfamily/HAD-like"/>
    <property type="match status" value="1"/>
</dbReference>
<dbReference type="Gene3D" id="3.40.50.1110">
    <property type="entry name" value="SGNH hydrolase"/>
    <property type="match status" value="1"/>
</dbReference>
<dbReference type="NCBIfam" id="TIGR01681">
    <property type="entry name" value="HAD-SF-IIIC"/>
    <property type="match status" value="1"/>
</dbReference>
<dbReference type="InterPro" id="IPR036412">
    <property type="entry name" value="HAD-like_sf"/>
</dbReference>
<dbReference type="Proteomes" id="UP000254879">
    <property type="component" value="Unassembled WGS sequence"/>
</dbReference>
<dbReference type="SUPFAM" id="SSF56784">
    <property type="entry name" value="HAD-like"/>
    <property type="match status" value="1"/>
</dbReference>
<organism evidence="1 2">
    <name type="scientific">Listeria grayi</name>
    <name type="common">Listeria murrayi</name>
    <dbReference type="NCBI Taxonomy" id="1641"/>
    <lineage>
        <taxon>Bacteria</taxon>
        <taxon>Bacillati</taxon>
        <taxon>Bacillota</taxon>
        <taxon>Bacilli</taxon>
        <taxon>Bacillales</taxon>
        <taxon>Listeriaceae</taxon>
        <taxon>Listeria</taxon>
    </lineage>
</organism>
<proteinExistence type="predicted"/>
<dbReference type="InterPro" id="IPR036514">
    <property type="entry name" value="SGNH_hydro_sf"/>
</dbReference>
<dbReference type="NCBIfam" id="TIGR01686">
    <property type="entry name" value="FkbH"/>
    <property type="match status" value="1"/>
</dbReference>
<reference evidence="1 2" key="1">
    <citation type="submission" date="2018-06" db="EMBL/GenBank/DDBJ databases">
        <authorList>
            <consortium name="Pathogen Informatics"/>
            <person name="Doyle S."/>
        </authorList>
    </citation>
    <scope>NUCLEOTIDE SEQUENCE [LARGE SCALE GENOMIC DNA]</scope>
    <source>
        <strain evidence="2">NCTC 10815</strain>
    </source>
</reference>
<sequence length="532" mass="61457">MYKEDYFQMIRKTAKVEKNKDAESIHLFMAMGQTANNHLVKAMEYELADTPIEITSGDFNRYWEELLLADKQADAIHIHESSFQLYLAEDFEAAVWQYVKQVEQICAKYPDTLLIINTLEYLPFRPTGNLEAVDEQGLVTIIREANTRLFALADNHIKINDTNYIANFVGLQHYFDTTMLYHFSYGSSLEGQYYCAQSLRNILKAWLGKAKKGIISDLDNTYWPGIIGDKGAEMIQANLQERKNSNHRIYQKHLKKLEAAGIFMAAASKNDASISTEAKKLADFDWLFSLKQLNWLPKSDNLQAIAKKWNINPRDTIFIDDNQRELAEIKATLGEEQPTLHYNNQLDLFYELEWRGYFEKISLTETDKARNNNFKKIEAELASSTDLTSFLQSLQIELTYEAFTEANEARVIQLLNKTNQFNNNKTIFTLSKLKALEAEGKKITAVSYRDRLGEEGIISVVIHDETPRIHYWVMSCRVFKRGVEEAISKHIGMGNKIQIDYRKTDKNHYFQDFLQSELGKKYLTASLLTTSH</sequence>
<protein>
    <submittedName>
        <fullName evidence="1">FkbH domain</fullName>
    </submittedName>
</protein>
<accession>A0A378MBN9</accession>
<dbReference type="InterPro" id="IPR010037">
    <property type="entry name" value="FkbH_domain"/>
</dbReference>
<dbReference type="EMBL" id="UGPG01000001">
    <property type="protein sequence ID" value="STY42926.1"/>
    <property type="molecule type" value="Genomic_DNA"/>
</dbReference>
<evidence type="ECO:0000313" key="1">
    <source>
        <dbReference type="EMBL" id="STY42926.1"/>
    </source>
</evidence>
<evidence type="ECO:0000313" key="2">
    <source>
        <dbReference type="Proteomes" id="UP000254879"/>
    </source>
</evidence>
<dbReference type="AlphaFoldDB" id="A0A378MBN9"/>
<dbReference type="InterPro" id="IPR023214">
    <property type="entry name" value="HAD_sf"/>
</dbReference>
<gene>
    <name evidence="1" type="ORF">NCTC10815_00174</name>
</gene>
<name>A0A378MBN9_LISGR</name>
<dbReference type="InterPro" id="IPR010033">
    <property type="entry name" value="HAD_SF_ppase_IIIC"/>
</dbReference>